<reference evidence="1 2" key="1">
    <citation type="submission" date="2019-09" db="EMBL/GenBank/DDBJ databases">
        <title>Phylogeny of genus Pseudoclavibacter and closely related genus.</title>
        <authorList>
            <person name="Li Y."/>
        </authorList>
    </citation>
    <scope>NUCLEOTIDE SEQUENCE [LARGE SCALE GENOMIC DNA]</scope>
    <source>
        <strain evidence="1 2">THG-MD12</strain>
    </source>
</reference>
<sequence>MMFSLGATVGLSGCEPEATAPSPPPSPITVTSTPVLPSNEEALAIVEELVPKFLAAEAAVLSGQAGVESLSPVATEEHRTSIGESADEIKSAGQTVVGAATVSNLGVQSVSAADGSVLIAAYGCYDVSHFNIVDAAGISARAPDVPDRFSVVFEIVSSQDGFKSNGSAPWSGASFCS</sequence>
<proteinExistence type="predicted"/>
<dbReference type="RefSeq" id="WP_151423331.1">
    <property type="nucleotide sequence ID" value="NZ_WBJX01000002.1"/>
</dbReference>
<evidence type="ECO:0000313" key="2">
    <source>
        <dbReference type="Proteomes" id="UP000490386"/>
    </source>
</evidence>
<accession>A0A7J5B512</accession>
<dbReference type="AlphaFoldDB" id="A0A7J5B512"/>
<comment type="caution">
    <text evidence="1">The sequence shown here is derived from an EMBL/GenBank/DDBJ whole genome shotgun (WGS) entry which is preliminary data.</text>
</comment>
<gene>
    <name evidence="1" type="ORF">F8O03_07545</name>
</gene>
<dbReference type="Proteomes" id="UP000490386">
    <property type="component" value="Unassembled WGS sequence"/>
</dbReference>
<dbReference type="EMBL" id="WBJX01000002">
    <property type="protein sequence ID" value="KAB1638244.1"/>
    <property type="molecule type" value="Genomic_DNA"/>
</dbReference>
<organism evidence="1 2">
    <name type="scientific">Pseudoclavibacter terrae</name>
    <dbReference type="NCBI Taxonomy" id="1530195"/>
    <lineage>
        <taxon>Bacteria</taxon>
        <taxon>Bacillati</taxon>
        <taxon>Actinomycetota</taxon>
        <taxon>Actinomycetes</taxon>
        <taxon>Micrococcales</taxon>
        <taxon>Microbacteriaceae</taxon>
        <taxon>Pseudoclavibacter</taxon>
    </lineage>
</organism>
<dbReference type="OrthoDB" id="5124656at2"/>
<protein>
    <submittedName>
        <fullName evidence="1">Uncharacterized protein</fullName>
    </submittedName>
</protein>
<evidence type="ECO:0000313" key="1">
    <source>
        <dbReference type="EMBL" id="KAB1638244.1"/>
    </source>
</evidence>
<keyword evidence="2" id="KW-1185">Reference proteome</keyword>
<name>A0A7J5B512_9MICO</name>